<gene>
    <name evidence="8" type="ORF">GGR21_002953</name>
</gene>
<comment type="caution">
    <text evidence="8">The sequence shown here is derived from an EMBL/GenBank/DDBJ whole genome shotgun (WGS) entry which is preliminary data.</text>
</comment>
<comment type="subcellular location">
    <subcellularLocation>
        <location evidence="1">Cell outer membrane</location>
    </subcellularLocation>
</comment>
<organism evidence="8 9">
    <name type="scientific">Dysgonomonas hofstadii</name>
    <dbReference type="NCBI Taxonomy" id="637886"/>
    <lineage>
        <taxon>Bacteria</taxon>
        <taxon>Pseudomonadati</taxon>
        <taxon>Bacteroidota</taxon>
        <taxon>Bacteroidia</taxon>
        <taxon>Bacteroidales</taxon>
        <taxon>Dysgonomonadaceae</taxon>
        <taxon>Dysgonomonas</taxon>
    </lineage>
</organism>
<evidence type="ECO:0000256" key="1">
    <source>
        <dbReference type="ARBA" id="ARBA00004442"/>
    </source>
</evidence>
<name>A0A840CQU1_9BACT</name>
<sequence length="423" mass="47395">MKKYILPIICLVCLFYSCSGELDQYSHAAIPPEAVTEKDIPAVRNGMYSSVQNAPTVRAYIMFDMLGGILTTNTGNAKDLINSTLSPLNSYIVSSWNGYFNALYQVNNMLAITERFPYSETGQLARGEAYYFRAYIYYCLVTRWGGVPILRQNTLEKVSRNSESEVWAFIEEDIENALSILGNTSTFYLVSADAALALKARVKLSQGKMQEAATIAESLITSGTYKLDSFSKIFRKEMNNEIIFAFENLTEESAPINISDLYYTYAHPNKGQGTYKPTNEVIALFSDQDNRKSISLVNVAGTECINKYPSGQTGTDPLIISRIAEMYLISAEAKGRTAGVSRLNDLRTYRGLDEIYPSTDEAYLGAILEERKRELMGENFMYYDLVRTGRAKSELGLLDHQEVLPIPGRELQLNPNLEPNPGY</sequence>
<dbReference type="Gene3D" id="1.25.40.390">
    <property type="match status" value="1"/>
</dbReference>
<keyword evidence="5" id="KW-0998">Cell outer membrane</keyword>
<dbReference type="GO" id="GO:0009279">
    <property type="term" value="C:cell outer membrane"/>
    <property type="evidence" value="ECO:0007669"/>
    <property type="project" value="UniProtKB-SubCell"/>
</dbReference>
<keyword evidence="3" id="KW-0732">Signal</keyword>
<comment type="similarity">
    <text evidence="2">Belongs to the SusD family.</text>
</comment>
<protein>
    <recommendedName>
        <fullName evidence="10">SusD family protein</fullName>
    </recommendedName>
</protein>
<dbReference type="AlphaFoldDB" id="A0A840CQU1"/>
<dbReference type="Proteomes" id="UP000555103">
    <property type="component" value="Unassembled WGS sequence"/>
</dbReference>
<dbReference type="Pfam" id="PF07980">
    <property type="entry name" value="SusD_RagB"/>
    <property type="match status" value="1"/>
</dbReference>
<dbReference type="InterPro" id="IPR012944">
    <property type="entry name" value="SusD_RagB_dom"/>
</dbReference>
<evidence type="ECO:0000256" key="4">
    <source>
        <dbReference type="ARBA" id="ARBA00023136"/>
    </source>
</evidence>
<dbReference type="EMBL" id="JACIEP010000010">
    <property type="protein sequence ID" value="MBB4037039.1"/>
    <property type="molecule type" value="Genomic_DNA"/>
</dbReference>
<evidence type="ECO:0000256" key="5">
    <source>
        <dbReference type="ARBA" id="ARBA00023237"/>
    </source>
</evidence>
<accession>A0A840CQU1</accession>
<evidence type="ECO:0008006" key="10">
    <source>
        <dbReference type="Google" id="ProtNLM"/>
    </source>
</evidence>
<keyword evidence="9" id="KW-1185">Reference proteome</keyword>
<evidence type="ECO:0000313" key="9">
    <source>
        <dbReference type="Proteomes" id="UP000555103"/>
    </source>
</evidence>
<dbReference type="SUPFAM" id="SSF48452">
    <property type="entry name" value="TPR-like"/>
    <property type="match status" value="1"/>
</dbReference>
<evidence type="ECO:0000259" key="7">
    <source>
        <dbReference type="Pfam" id="PF14322"/>
    </source>
</evidence>
<reference evidence="8 9" key="1">
    <citation type="submission" date="2020-08" db="EMBL/GenBank/DDBJ databases">
        <title>Genomic Encyclopedia of Type Strains, Phase IV (KMG-IV): sequencing the most valuable type-strain genomes for metagenomic binning, comparative biology and taxonomic classification.</title>
        <authorList>
            <person name="Goeker M."/>
        </authorList>
    </citation>
    <scope>NUCLEOTIDE SEQUENCE [LARGE SCALE GENOMIC DNA]</scope>
    <source>
        <strain evidence="8 9">DSM 104969</strain>
    </source>
</reference>
<dbReference type="PROSITE" id="PS51257">
    <property type="entry name" value="PROKAR_LIPOPROTEIN"/>
    <property type="match status" value="1"/>
</dbReference>
<dbReference type="RefSeq" id="WP_183307918.1">
    <property type="nucleotide sequence ID" value="NZ_JACIEP010000010.1"/>
</dbReference>
<dbReference type="Pfam" id="PF14322">
    <property type="entry name" value="SusD-like_3"/>
    <property type="match status" value="1"/>
</dbReference>
<evidence type="ECO:0000259" key="6">
    <source>
        <dbReference type="Pfam" id="PF07980"/>
    </source>
</evidence>
<feature type="domain" description="RagB/SusD" evidence="6">
    <location>
        <begin position="309"/>
        <end position="392"/>
    </location>
</feature>
<feature type="domain" description="SusD-like N-terminal" evidence="7">
    <location>
        <begin position="24"/>
        <end position="204"/>
    </location>
</feature>
<keyword evidence="4" id="KW-0472">Membrane</keyword>
<dbReference type="InterPro" id="IPR011990">
    <property type="entry name" value="TPR-like_helical_dom_sf"/>
</dbReference>
<evidence type="ECO:0000313" key="8">
    <source>
        <dbReference type="EMBL" id="MBB4037039.1"/>
    </source>
</evidence>
<evidence type="ECO:0000256" key="3">
    <source>
        <dbReference type="ARBA" id="ARBA00022729"/>
    </source>
</evidence>
<dbReference type="CDD" id="cd08977">
    <property type="entry name" value="SusD"/>
    <property type="match status" value="1"/>
</dbReference>
<proteinExistence type="inferred from homology"/>
<dbReference type="InterPro" id="IPR033985">
    <property type="entry name" value="SusD-like_N"/>
</dbReference>
<evidence type="ECO:0000256" key="2">
    <source>
        <dbReference type="ARBA" id="ARBA00006275"/>
    </source>
</evidence>